<keyword evidence="1" id="KW-0812">Transmembrane</keyword>
<feature type="transmembrane region" description="Helical" evidence="1">
    <location>
        <begin position="42"/>
        <end position="60"/>
    </location>
</feature>
<sequence length="105" mass="12227">MNLNESCILDNFFGISDDYFVKSYDVGINVSFGIISFKYDNHNVLVMFILHFHFVGWLVVGPTEMQSNRYIICICRETSDENCNENLPDPKQKTNNTAIRDLFYI</sequence>
<reference evidence="2 3" key="1">
    <citation type="journal article" date="2018" name="J. Allergy Clin. Immunol.">
        <title>High-quality assembly of Dermatophagoides pteronyssinus genome and transcriptome reveals a wide range of novel allergens.</title>
        <authorList>
            <person name="Liu X.Y."/>
            <person name="Yang K.Y."/>
            <person name="Wang M.Q."/>
            <person name="Kwok J.S."/>
            <person name="Zeng X."/>
            <person name="Yang Z."/>
            <person name="Xiao X.J."/>
            <person name="Lau C.P."/>
            <person name="Li Y."/>
            <person name="Huang Z.M."/>
            <person name="Ba J.G."/>
            <person name="Yim A.K."/>
            <person name="Ouyang C.Y."/>
            <person name="Ngai S.M."/>
            <person name="Chan T.F."/>
            <person name="Leung E.L."/>
            <person name="Liu L."/>
            <person name="Liu Z.G."/>
            <person name="Tsui S.K."/>
        </authorList>
    </citation>
    <scope>NUCLEOTIDE SEQUENCE [LARGE SCALE GENOMIC DNA]</scope>
    <source>
        <strain evidence="2">Derp</strain>
    </source>
</reference>
<evidence type="ECO:0000256" key="1">
    <source>
        <dbReference type="SAM" id="Phobius"/>
    </source>
</evidence>
<evidence type="ECO:0000313" key="2">
    <source>
        <dbReference type="EMBL" id="KAH9425751.1"/>
    </source>
</evidence>
<dbReference type="EMBL" id="NJHN03000017">
    <property type="protein sequence ID" value="KAH9425751.1"/>
    <property type="molecule type" value="Genomic_DNA"/>
</dbReference>
<evidence type="ECO:0000313" key="3">
    <source>
        <dbReference type="Proteomes" id="UP000887458"/>
    </source>
</evidence>
<accession>A0ABQ8JT15</accession>
<reference evidence="2 3" key="2">
    <citation type="journal article" date="2022" name="Mol. Biol. Evol.">
        <title>Comparative Genomics Reveals Insights into the Divergent Evolution of Astigmatic Mites and Household Pest Adaptations.</title>
        <authorList>
            <person name="Xiong Q."/>
            <person name="Wan A.T."/>
            <person name="Liu X."/>
            <person name="Fung C.S."/>
            <person name="Xiao X."/>
            <person name="Malainual N."/>
            <person name="Hou J."/>
            <person name="Wang L."/>
            <person name="Wang M."/>
            <person name="Yang K.Y."/>
            <person name="Cui Y."/>
            <person name="Leung E.L."/>
            <person name="Nong W."/>
            <person name="Shin S.K."/>
            <person name="Au S.W."/>
            <person name="Jeong K.Y."/>
            <person name="Chew F.T."/>
            <person name="Hui J.H."/>
            <person name="Leung T.F."/>
            <person name="Tungtrongchitr A."/>
            <person name="Zhong N."/>
            <person name="Liu Z."/>
            <person name="Tsui S.K."/>
        </authorList>
    </citation>
    <scope>NUCLEOTIDE SEQUENCE [LARGE SCALE GENOMIC DNA]</scope>
    <source>
        <strain evidence="2">Derp</strain>
    </source>
</reference>
<name>A0ABQ8JT15_DERPT</name>
<protein>
    <submittedName>
        <fullName evidence="2">Uncharacterized protein</fullName>
    </submittedName>
</protein>
<comment type="caution">
    <text evidence="2">The sequence shown here is derived from an EMBL/GenBank/DDBJ whole genome shotgun (WGS) entry which is preliminary data.</text>
</comment>
<keyword evidence="1" id="KW-0472">Membrane</keyword>
<keyword evidence="1" id="KW-1133">Transmembrane helix</keyword>
<gene>
    <name evidence="2" type="ORF">DERP_004969</name>
</gene>
<proteinExistence type="predicted"/>
<keyword evidence="3" id="KW-1185">Reference proteome</keyword>
<organism evidence="2 3">
    <name type="scientific">Dermatophagoides pteronyssinus</name>
    <name type="common">European house dust mite</name>
    <dbReference type="NCBI Taxonomy" id="6956"/>
    <lineage>
        <taxon>Eukaryota</taxon>
        <taxon>Metazoa</taxon>
        <taxon>Ecdysozoa</taxon>
        <taxon>Arthropoda</taxon>
        <taxon>Chelicerata</taxon>
        <taxon>Arachnida</taxon>
        <taxon>Acari</taxon>
        <taxon>Acariformes</taxon>
        <taxon>Sarcoptiformes</taxon>
        <taxon>Astigmata</taxon>
        <taxon>Psoroptidia</taxon>
        <taxon>Analgoidea</taxon>
        <taxon>Pyroglyphidae</taxon>
        <taxon>Dermatophagoidinae</taxon>
        <taxon>Dermatophagoides</taxon>
    </lineage>
</organism>
<dbReference type="Proteomes" id="UP000887458">
    <property type="component" value="Unassembled WGS sequence"/>
</dbReference>